<dbReference type="AlphaFoldDB" id="A0A1V4SQY2"/>
<keyword evidence="1 3" id="KW-0378">Hydrolase</keyword>
<dbReference type="PROSITE" id="PS51462">
    <property type="entry name" value="NUDIX"/>
    <property type="match status" value="1"/>
</dbReference>
<dbReference type="GO" id="GO:0006167">
    <property type="term" value="P:AMP biosynthetic process"/>
    <property type="evidence" value="ECO:0007669"/>
    <property type="project" value="TreeGrafter"/>
</dbReference>
<evidence type="ECO:0000313" key="4">
    <source>
        <dbReference type="Proteomes" id="UP000191554"/>
    </source>
</evidence>
<reference evidence="3 4" key="1">
    <citation type="submission" date="2017-03" db="EMBL/GenBank/DDBJ databases">
        <title>Genome sequence of Clostridium hungatei DSM 14427.</title>
        <authorList>
            <person name="Poehlein A."/>
            <person name="Daniel R."/>
        </authorList>
    </citation>
    <scope>NUCLEOTIDE SEQUENCE [LARGE SCALE GENOMIC DNA]</scope>
    <source>
        <strain evidence="3 4">DSM 14427</strain>
    </source>
</reference>
<dbReference type="InterPro" id="IPR051325">
    <property type="entry name" value="Nudix_hydrolase_domain"/>
</dbReference>
<dbReference type="OrthoDB" id="1848782at2"/>
<evidence type="ECO:0000259" key="2">
    <source>
        <dbReference type="PROSITE" id="PS51462"/>
    </source>
</evidence>
<feature type="domain" description="Nudix hydrolase" evidence="2">
    <location>
        <begin position="2"/>
        <end position="130"/>
    </location>
</feature>
<dbReference type="EC" id="3.6.1.61" evidence="3"/>
<keyword evidence="4" id="KW-1185">Reference proteome</keyword>
<dbReference type="InterPro" id="IPR015797">
    <property type="entry name" value="NUDIX_hydrolase-like_dom_sf"/>
</dbReference>
<dbReference type="STRING" id="48256.CLHUN_03280"/>
<dbReference type="RefSeq" id="WP_080062822.1">
    <property type="nucleotide sequence ID" value="NZ_MZGX01000002.1"/>
</dbReference>
<dbReference type="GO" id="GO:0006754">
    <property type="term" value="P:ATP biosynthetic process"/>
    <property type="evidence" value="ECO:0007669"/>
    <property type="project" value="TreeGrafter"/>
</dbReference>
<protein>
    <submittedName>
        <fullName evidence="3">Diadenosine hexaphosphate hydrolase</fullName>
        <ecNumber evidence="3">3.6.1.61</ecNumber>
    </submittedName>
</protein>
<dbReference type="PANTHER" id="PTHR21340:SF0">
    <property type="entry name" value="BIS(5'-NUCLEOSYL)-TETRAPHOSPHATASE [ASYMMETRICAL]"/>
    <property type="match status" value="1"/>
</dbReference>
<evidence type="ECO:0000313" key="3">
    <source>
        <dbReference type="EMBL" id="OPX45855.1"/>
    </source>
</evidence>
<dbReference type="Pfam" id="PF00293">
    <property type="entry name" value="NUDIX"/>
    <property type="match status" value="1"/>
</dbReference>
<name>A0A1V4SQY2_RUMHU</name>
<dbReference type="PANTHER" id="PTHR21340">
    <property type="entry name" value="DIADENOSINE 5,5-P1,P4-TETRAPHOSPHATE PYROPHOSPHOHYDROLASE MUTT"/>
    <property type="match status" value="1"/>
</dbReference>
<dbReference type="GO" id="GO:0004081">
    <property type="term" value="F:bis(5'-nucleosyl)-tetraphosphatase (asymmetrical) activity"/>
    <property type="evidence" value="ECO:0007669"/>
    <property type="project" value="TreeGrafter"/>
</dbReference>
<accession>A0A1V4SQY2</accession>
<sequence length="144" mass="16493">MLVRNCAGGVVFSGEKVFLLKNEKDEWVLPKGVLKNGDYPDEVALRRVREETGIQAEIISTAGNTNYEFFSVTRQRPVCNKITWYIMKSLDDKFEINKDENFTDGGYFTIEEALQKITYSQDRSLINCSYSKYCEVENSDAVGF</sequence>
<dbReference type="Gene3D" id="3.90.79.10">
    <property type="entry name" value="Nucleoside Triphosphate Pyrophosphohydrolase"/>
    <property type="match status" value="1"/>
</dbReference>
<evidence type="ECO:0000256" key="1">
    <source>
        <dbReference type="ARBA" id="ARBA00022801"/>
    </source>
</evidence>
<organism evidence="3 4">
    <name type="scientific">Ruminiclostridium hungatei</name>
    <name type="common">Clostridium hungatei</name>
    <dbReference type="NCBI Taxonomy" id="48256"/>
    <lineage>
        <taxon>Bacteria</taxon>
        <taxon>Bacillati</taxon>
        <taxon>Bacillota</taxon>
        <taxon>Clostridia</taxon>
        <taxon>Eubacteriales</taxon>
        <taxon>Oscillospiraceae</taxon>
        <taxon>Ruminiclostridium</taxon>
    </lineage>
</organism>
<dbReference type="EMBL" id="MZGX01000002">
    <property type="protein sequence ID" value="OPX45855.1"/>
    <property type="molecule type" value="Genomic_DNA"/>
</dbReference>
<dbReference type="SUPFAM" id="SSF55811">
    <property type="entry name" value="Nudix"/>
    <property type="match status" value="1"/>
</dbReference>
<dbReference type="Proteomes" id="UP000191554">
    <property type="component" value="Unassembled WGS sequence"/>
</dbReference>
<gene>
    <name evidence="3" type="primary">ndx1</name>
    <name evidence="3" type="ORF">CLHUN_03280</name>
</gene>
<dbReference type="InterPro" id="IPR000086">
    <property type="entry name" value="NUDIX_hydrolase_dom"/>
</dbReference>
<proteinExistence type="predicted"/>
<dbReference type="CDD" id="cd03673">
    <property type="entry name" value="NUDIX_Ap6A_hydrolase"/>
    <property type="match status" value="1"/>
</dbReference>
<comment type="caution">
    <text evidence="3">The sequence shown here is derived from an EMBL/GenBank/DDBJ whole genome shotgun (WGS) entry which is preliminary data.</text>
</comment>